<sequence length="151" mass="16911">MNMPNLSECLEPETVKRESVIYKKAVLINSQRHQIFTTESLKKLFLRDSTIVLPSIVPDETAIRLSIDNIGDDCLEVIMNGESRELSSKSISIEGEDSSINNKYPVEALYMEINGFGIKAEFNRENPLDDIKAVLEISECVDSDMLSPSVV</sequence>
<dbReference type="AlphaFoldDB" id="A0A101HG20"/>
<protein>
    <submittedName>
        <fullName evidence="1">Uncharacterized protein</fullName>
    </submittedName>
</protein>
<comment type="caution">
    <text evidence="1">The sequence shown here is derived from an EMBL/GenBank/DDBJ whole genome shotgun (WGS) entry which is preliminary data.</text>
</comment>
<proteinExistence type="predicted"/>
<gene>
    <name evidence="1" type="ORF">XD93_1191</name>
</gene>
<evidence type="ECO:0000313" key="1">
    <source>
        <dbReference type="EMBL" id="KUK75928.1"/>
    </source>
</evidence>
<accession>A0A101HG20</accession>
<dbReference type="Proteomes" id="UP000053904">
    <property type="component" value="Unassembled WGS sequence"/>
</dbReference>
<dbReference type="EMBL" id="LGGO01000238">
    <property type="protein sequence ID" value="KUK75928.1"/>
    <property type="molecule type" value="Genomic_DNA"/>
</dbReference>
<reference evidence="2" key="1">
    <citation type="journal article" date="2015" name="MBio">
        <title>Genome-Resolved Metagenomic Analysis Reveals Roles for Candidate Phyla and Other Microbial Community Members in Biogeochemical Transformations in Oil Reservoirs.</title>
        <authorList>
            <person name="Hu P."/>
            <person name="Tom L."/>
            <person name="Singh A."/>
            <person name="Thomas B.C."/>
            <person name="Baker B.J."/>
            <person name="Piceno Y.M."/>
            <person name="Andersen G.L."/>
            <person name="Banfield J.F."/>
        </authorList>
    </citation>
    <scope>NUCLEOTIDE SEQUENCE [LARGE SCALE GENOMIC DNA]</scope>
</reference>
<organism evidence="1 2">
    <name type="scientific">candidate division WS6 bacterium 34_10</name>
    <dbReference type="NCBI Taxonomy" id="1641389"/>
    <lineage>
        <taxon>Bacteria</taxon>
        <taxon>Candidatus Dojkabacteria</taxon>
    </lineage>
</organism>
<name>A0A101HG20_9BACT</name>
<evidence type="ECO:0000313" key="2">
    <source>
        <dbReference type="Proteomes" id="UP000053904"/>
    </source>
</evidence>